<dbReference type="Gene3D" id="1.10.10.10">
    <property type="entry name" value="Winged helix-like DNA-binding domain superfamily/Winged helix DNA-binding domain"/>
    <property type="match status" value="1"/>
</dbReference>
<evidence type="ECO:0000256" key="2">
    <source>
        <dbReference type="ARBA" id="ARBA00023125"/>
    </source>
</evidence>
<dbReference type="EMBL" id="WEGH01000002">
    <property type="protein sequence ID" value="MQY04728.1"/>
    <property type="molecule type" value="Genomic_DNA"/>
</dbReference>
<dbReference type="InterPro" id="IPR051081">
    <property type="entry name" value="HTH_MetalResp_TranReg"/>
</dbReference>
<evidence type="ECO:0000259" key="4">
    <source>
        <dbReference type="PROSITE" id="PS50987"/>
    </source>
</evidence>
<evidence type="ECO:0000313" key="6">
    <source>
        <dbReference type="Proteomes" id="UP000487268"/>
    </source>
</evidence>
<dbReference type="OrthoDB" id="4471357at2"/>
<evidence type="ECO:0000313" key="5">
    <source>
        <dbReference type="EMBL" id="MQY04728.1"/>
    </source>
</evidence>
<dbReference type="SUPFAM" id="SSF46785">
    <property type="entry name" value="Winged helix' DNA-binding domain"/>
    <property type="match status" value="1"/>
</dbReference>
<dbReference type="GO" id="GO:0003700">
    <property type="term" value="F:DNA-binding transcription factor activity"/>
    <property type="evidence" value="ECO:0007669"/>
    <property type="project" value="InterPro"/>
</dbReference>
<dbReference type="Pfam" id="PF12840">
    <property type="entry name" value="HTH_20"/>
    <property type="match status" value="1"/>
</dbReference>
<reference evidence="5 6" key="1">
    <citation type="submission" date="2019-10" db="EMBL/GenBank/DDBJ databases">
        <title>Actinomadura rubteroloni sp. nov. and Actinomadura macrotermitis sp. nov., isolated from the gut of fungus growing-termite Macrotermes natalensis.</title>
        <authorList>
            <person name="Benndorf R."/>
            <person name="Martin K."/>
            <person name="Kuefner M."/>
            <person name="De Beer W."/>
            <person name="Kaster A.-K."/>
            <person name="Vollmers J."/>
            <person name="Poulsen M."/>
            <person name="Beemelmanns C."/>
        </authorList>
    </citation>
    <scope>NUCLEOTIDE SEQUENCE [LARGE SCALE GENOMIC DNA]</scope>
    <source>
        <strain evidence="5 6">RB68</strain>
    </source>
</reference>
<comment type="caution">
    <text evidence="5">The sequence shown here is derived from an EMBL/GenBank/DDBJ whole genome shotgun (WGS) entry which is preliminary data.</text>
</comment>
<evidence type="ECO:0000256" key="1">
    <source>
        <dbReference type="ARBA" id="ARBA00023015"/>
    </source>
</evidence>
<dbReference type="SMART" id="SM00418">
    <property type="entry name" value="HTH_ARSR"/>
    <property type="match status" value="1"/>
</dbReference>
<sequence>MSLLPQPARADIDFIALMHALADPVRLRMVGLLADGRERTCLGVVEALGMNASTMSHHFRVLRESGVTSTRKTGRVRYVTLRRDDLDARFPGVLDAAIGAVPA</sequence>
<accession>A0A7K0BU58</accession>
<feature type="domain" description="HTH arsR-type" evidence="4">
    <location>
        <begin position="6"/>
        <end position="101"/>
    </location>
</feature>
<protein>
    <recommendedName>
        <fullName evidence="4">HTH arsR-type domain-containing protein</fullName>
    </recommendedName>
</protein>
<dbReference type="PROSITE" id="PS50987">
    <property type="entry name" value="HTH_ARSR_2"/>
    <property type="match status" value="1"/>
</dbReference>
<keyword evidence="3" id="KW-0804">Transcription</keyword>
<dbReference type="InterPro" id="IPR001845">
    <property type="entry name" value="HTH_ArsR_DNA-bd_dom"/>
</dbReference>
<dbReference type="InterPro" id="IPR011991">
    <property type="entry name" value="ArsR-like_HTH"/>
</dbReference>
<keyword evidence="1" id="KW-0805">Transcription regulation</keyword>
<dbReference type="PANTHER" id="PTHR33154">
    <property type="entry name" value="TRANSCRIPTIONAL REGULATOR, ARSR FAMILY"/>
    <property type="match status" value="1"/>
</dbReference>
<dbReference type="InterPro" id="IPR036388">
    <property type="entry name" value="WH-like_DNA-bd_sf"/>
</dbReference>
<organism evidence="5 6">
    <name type="scientific">Actinomadura macrotermitis</name>
    <dbReference type="NCBI Taxonomy" id="2585200"/>
    <lineage>
        <taxon>Bacteria</taxon>
        <taxon>Bacillati</taxon>
        <taxon>Actinomycetota</taxon>
        <taxon>Actinomycetes</taxon>
        <taxon>Streptosporangiales</taxon>
        <taxon>Thermomonosporaceae</taxon>
        <taxon>Actinomadura</taxon>
    </lineage>
</organism>
<dbReference type="InterPro" id="IPR036390">
    <property type="entry name" value="WH_DNA-bd_sf"/>
</dbReference>
<keyword evidence="2" id="KW-0238">DNA-binding</keyword>
<dbReference type="NCBIfam" id="NF033788">
    <property type="entry name" value="HTH_metalloreg"/>
    <property type="match status" value="1"/>
</dbReference>
<dbReference type="CDD" id="cd00090">
    <property type="entry name" value="HTH_ARSR"/>
    <property type="match status" value="1"/>
</dbReference>
<dbReference type="Proteomes" id="UP000487268">
    <property type="component" value="Unassembled WGS sequence"/>
</dbReference>
<dbReference type="AlphaFoldDB" id="A0A7K0BU58"/>
<dbReference type="GO" id="GO:0003677">
    <property type="term" value="F:DNA binding"/>
    <property type="evidence" value="ECO:0007669"/>
    <property type="project" value="UniProtKB-KW"/>
</dbReference>
<keyword evidence="6" id="KW-1185">Reference proteome</keyword>
<dbReference type="PANTHER" id="PTHR33154:SF12">
    <property type="entry name" value="TRANSCRIPTIONAL REGULATORY PROTEIN"/>
    <property type="match status" value="1"/>
</dbReference>
<dbReference type="PRINTS" id="PR00778">
    <property type="entry name" value="HTHARSR"/>
</dbReference>
<name>A0A7K0BU58_9ACTN</name>
<dbReference type="RefSeq" id="WP_153532907.1">
    <property type="nucleotide sequence ID" value="NZ_WEGH01000002.1"/>
</dbReference>
<evidence type="ECO:0000256" key="3">
    <source>
        <dbReference type="ARBA" id="ARBA00023163"/>
    </source>
</evidence>
<proteinExistence type="predicted"/>
<gene>
    <name evidence="5" type="ORF">ACRB68_27900</name>
</gene>